<dbReference type="AlphaFoldDB" id="A0A8T2IIZ6"/>
<organism evidence="2 3">
    <name type="scientific">Hymenochirus boettgeri</name>
    <name type="common">Congo dwarf clawed frog</name>
    <dbReference type="NCBI Taxonomy" id="247094"/>
    <lineage>
        <taxon>Eukaryota</taxon>
        <taxon>Metazoa</taxon>
        <taxon>Chordata</taxon>
        <taxon>Craniata</taxon>
        <taxon>Vertebrata</taxon>
        <taxon>Euteleostomi</taxon>
        <taxon>Amphibia</taxon>
        <taxon>Batrachia</taxon>
        <taxon>Anura</taxon>
        <taxon>Pipoidea</taxon>
        <taxon>Pipidae</taxon>
        <taxon>Pipinae</taxon>
        <taxon>Hymenochirus</taxon>
    </lineage>
</organism>
<feature type="compositionally biased region" description="Polar residues" evidence="1">
    <location>
        <begin position="22"/>
        <end position="36"/>
    </location>
</feature>
<feature type="compositionally biased region" description="Basic and acidic residues" evidence="1">
    <location>
        <begin position="11"/>
        <end position="21"/>
    </location>
</feature>
<evidence type="ECO:0000313" key="2">
    <source>
        <dbReference type="EMBL" id="KAG8430156.1"/>
    </source>
</evidence>
<evidence type="ECO:0000256" key="1">
    <source>
        <dbReference type="SAM" id="MobiDB-lite"/>
    </source>
</evidence>
<dbReference type="OrthoDB" id="774951at2759"/>
<sequence>MVSTTMPVDSRLIEDAVRCHSESGSPNSPTGWSNSKPPAPAHREKASSSGQGKNKIRSRGQRDSSYAWENRASEVMYSLHG</sequence>
<dbReference type="EMBL" id="JAACNH010001444">
    <property type="protein sequence ID" value="KAG8430156.1"/>
    <property type="molecule type" value="Genomic_DNA"/>
</dbReference>
<accession>A0A8T2IIZ6</accession>
<evidence type="ECO:0000313" key="3">
    <source>
        <dbReference type="Proteomes" id="UP000812440"/>
    </source>
</evidence>
<reference evidence="2" key="1">
    <citation type="thesis" date="2020" institute="ProQuest LLC" country="789 East Eisenhower Parkway, Ann Arbor, MI, USA">
        <title>Comparative Genomics and Chromosome Evolution.</title>
        <authorList>
            <person name="Mudd A.B."/>
        </authorList>
    </citation>
    <scope>NUCLEOTIDE SEQUENCE</scope>
    <source>
        <strain evidence="2">Female2</strain>
        <tissue evidence="2">Blood</tissue>
    </source>
</reference>
<proteinExistence type="predicted"/>
<name>A0A8T2IIZ6_9PIPI</name>
<dbReference type="Proteomes" id="UP000812440">
    <property type="component" value="Unassembled WGS sequence"/>
</dbReference>
<comment type="caution">
    <text evidence="2">The sequence shown here is derived from an EMBL/GenBank/DDBJ whole genome shotgun (WGS) entry which is preliminary data.</text>
</comment>
<keyword evidence="3" id="KW-1185">Reference proteome</keyword>
<feature type="region of interest" description="Disordered" evidence="1">
    <location>
        <begin position="1"/>
        <end position="81"/>
    </location>
</feature>
<protein>
    <submittedName>
        <fullName evidence="2">Uncharacterized protein</fullName>
    </submittedName>
</protein>
<gene>
    <name evidence="2" type="ORF">GDO86_018368</name>
</gene>